<evidence type="ECO:0000256" key="1">
    <source>
        <dbReference type="ARBA" id="ARBA00022737"/>
    </source>
</evidence>
<dbReference type="PANTHER" id="PTHR47926">
    <property type="entry name" value="PENTATRICOPEPTIDE REPEAT-CONTAINING PROTEIN"/>
    <property type="match status" value="1"/>
</dbReference>
<evidence type="ECO:0000313" key="3">
    <source>
        <dbReference type="EMBL" id="KAL3512159.1"/>
    </source>
</evidence>
<protein>
    <recommendedName>
        <fullName evidence="5">Pentatricopeptide repeat-containing protein</fullName>
    </recommendedName>
</protein>
<dbReference type="FunFam" id="1.25.40.10:FF:000361">
    <property type="entry name" value="Pentatricopeptide repeat-containing protein chloroplastic"/>
    <property type="match status" value="1"/>
</dbReference>
<keyword evidence="4" id="KW-1185">Reference proteome</keyword>
<proteinExistence type="predicted"/>
<evidence type="ECO:0008006" key="5">
    <source>
        <dbReference type="Google" id="ProtNLM"/>
    </source>
</evidence>
<dbReference type="Proteomes" id="UP001630127">
    <property type="component" value="Unassembled WGS sequence"/>
</dbReference>
<dbReference type="Gene3D" id="1.25.40.10">
    <property type="entry name" value="Tetratricopeptide repeat domain"/>
    <property type="match status" value="2"/>
</dbReference>
<gene>
    <name evidence="3" type="ORF">ACH5RR_024876</name>
</gene>
<reference evidence="3 4" key="1">
    <citation type="submission" date="2024-11" db="EMBL/GenBank/DDBJ databases">
        <title>A near-complete genome assembly of Cinchona calisaya.</title>
        <authorList>
            <person name="Lian D.C."/>
            <person name="Zhao X.W."/>
            <person name="Wei L."/>
        </authorList>
    </citation>
    <scope>NUCLEOTIDE SEQUENCE [LARGE SCALE GENOMIC DNA]</scope>
    <source>
        <tissue evidence="3">Nenye</tissue>
    </source>
</reference>
<dbReference type="Pfam" id="PF01535">
    <property type="entry name" value="PPR"/>
    <property type="match status" value="2"/>
</dbReference>
<comment type="caution">
    <text evidence="3">The sequence shown here is derived from an EMBL/GenBank/DDBJ whole genome shotgun (WGS) entry which is preliminary data.</text>
</comment>
<dbReference type="PROSITE" id="PS51375">
    <property type="entry name" value="PPR"/>
    <property type="match status" value="1"/>
</dbReference>
<name>A0ABD2YY10_9GENT</name>
<dbReference type="EMBL" id="JBJUIK010000011">
    <property type="protein sequence ID" value="KAL3512159.1"/>
    <property type="molecule type" value="Genomic_DNA"/>
</dbReference>
<dbReference type="PANTHER" id="PTHR47926:SF383">
    <property type="entry name" value="DYW DOMAIN-CONTAINING PROTEIN"/>
    <property type="match status" value="1"/>
</dbReference>
<dbReference type="InterPro" id="IPR046960">
    <property type="entry name" value="PPR_At4g14850-like_plant"/>
</dbReference>
<keyword evidence="1" id="KW-0677">Repeat</keyword>
<dbReference type="AlphaFoldDB" id="A0ABD2YY10"/>
<evidence type="ECO:0000256" key="2">
    <source>
        <dbReference type="PROSITE-ProRule" id="PRU00708"/>
    </source>
</evidence>
<dbReference type="NCBIfam" id="TIGR00756">
    <property type="entry name" value="PPR"/>
    <property type="match status" value="1"/>
</dbReference>
<organism evidence="3 4">
    <name type="scientific">Cinchona calisaya</name>
    <dbReference type="NCBI Taxonomy" id="153742"/>
    <lineage>
        <taxon>Eukaryota</taxon>
        <taxon>Viridiplantae</taxon>
        <taxon>Streptophyta</taxon>
        <taxon>Embryophyta</taxon>
        <taxon>Tracheophyta</taxon>
        <taxon>Spermatophyta</taxon>
        <taxon>Magnoliopsida</taxon>
        <taxon>eudicotyledons</taxon>
        <taxon>Gunneridae</taxon>
        <taxon>Pentapetalae</taxon>
        <taxon>asterids</taxon>
        <taxon>lamiids</taxon>
        <taxon>Gentianales</taxon>
        <taxon>Rubiaceae</taxon>
        <taxon>Cinchonoideae</taxon>
        <taxon>Cinchoneae</taxon>
        <taxon>Cinchona</taxon>
    </lineage>
</organism>
<dbReference type="Pfam" id="PF13041">
    <property type="entry name" value="PPR_2"/>
    <property type="match status" value="1"/>
</dbReference>
<sequence>MKHSGIEPDSDIGSLLMACTDLKSLWLGKQIHGFVLRNGLERAQFIFTSLLSLYFSFEIPINAQVLFGNMTHKGLVYWNAMLAGYLQNKLPSAALNIFREMVADGIQLNEITIVSVLGAISQLSALCLGQETHCYALKVHLMKDSLVNCSIIDMYAKSGSIESSQKVFEQLQDKDTASCSAMISGYAIRGHGKEADMLF</sequence>
<feature type="repeat" description="PPR" evidence="2">
    <location>
        <begin position="74"/>
        <end position="108"/>
    </location>
</feature>
<evidence type="ECO:0000313" key="4">
    <source>
        <dbReference type="Proteomes" id="UP001630127"/>
    </source>
</evidence>
<dbReference type="InterPro" id="IPR011990">
    <property type="entry name" value="TPR-like_helical_dom_sf"/>
</dbReference>
<dbReference type="InterPro" id="IPR002885">
    <property type="entry name" value="PPR_rpt"/>
</dbReference>
<accession>A0ABD2YY10</accession>